<dbReference type="PANTHER" id="PTHR34130:SF3">
    <property type="entry name" value="DUF1645 FAMILY PROTEIN"/>
    <property type="match status" value="1"/>
</dbReference>
<reference evidence="2" key="1">
    <citation type="submission" date="2023-03" db="EMBL/GenBank/DDBJ databases">
        <title>Chromosome-scale reference genome and RAD-based genetic map of yellow starthistle (Centaurea solstitialis) reveal putative structural variation and QTLs associated with invader traits.</title>
        <authorList>
            <person name="Reatini B."/>
            <person name="Cang F.A."/>
            <person name="Jiang Q."/>
            <person name="Mckibben M.T.W."/>
            <person name="Barker M.S."/>
            <person name="Rieseberg L.H."/>
            <person name="Dlugosch K.M."/>
        </authorList>
    </citation>
    <scope>NUCLEOTIDE SEQUENCE</scope>
    <source>
        <strain evidence="2">CAN-66</strain>
        <tissue evidence="2">Leaf</tissue>
    </source>
</reference>
<evidence type="ECO:0000313" key="2">
    <source>
        <dbReference type="EMBL" id="KAJ9535572.1"/>
    </source>
</evidence>
<sequence>MASKNHPFTLEEALILDQDPNPNDHTMQDILDDDDETVSLCDLPIYGSDTAYSSTSDSEDTVKGDETFEFFSEEWIKNDKNSNFFPPKEIVFCGNLIPPKQPISKNTSKFKKPDHGSTKIDPNSSGARKKELAKLISMNKGRIHGAELETKRVVFPGTGLKKPRWYNYGVGLAGNPMEMDLTAIRSRQDQRRKNRPEGGGGEEKESGGFRRGKGLSRLIRDLSCNSQNKANSMVKASLVYVPKG</sequence>
<feature type="region of interest" description="Disordered" evidence="1">
    <location>
        <begin position="106"/>
        <end position="128"/>
    </location>
</feature>
<keyword evidence="3" id="KW-1185">Reference proteome</keyword>
<dbReference type="EMBL" id="JARYMX010000193">
    <property type="protein sequence ID" value="KAJ9535572.1"/>
    <property type="molecule type" value="Genomic_DNA"/>
</dbReference>
<evidence type="ECO:0000313" key="3">
    <source>
        <dbReference type="Proteomes" id="UP001172457"/>
    </source>
</evidence>
<protein>
    <submittedName>
        <fullName evidence="2">Uncharacterized protein</fullName>
    </submittedName>
</protein>
<comment type="caution">
    <text evidence="2">The sequence shown here is derived from an EMBL/GenBank/DDBJ whole genome shotgun (WGS) entry which is preliminary data.</text>
</comment>
<name>A0AA38SM15_9ASTR</name>
<organism evidence="2 3">
    <name type="scientific">Centaurea solstitialis</name>
    <name type="common">yellow star-thistle</name>
    <dbReference type="NCBI Taxonomy" id="347529"/>
    <lineage>
        <taxon>Eukaryota</taxon>
        <taxon>Viridiplantae</taxon>
        <taxon>Streptophyta</taxon>
        <taxon>Embryophyta</taxon>
        <taxon>Tracheophyta</taxon>
        <taxon>Spermatophyta</taxon>
        <taxon>Magnoliopsida</taxon>
        <taxon>eudicotyledons</taxon>
        <taxon>Gunneridae</taxon>
        <taxon>Pentapetalae</taxon>
        <taxon>asterids</taxon>
        <taxon>campanulids</taxon>
        <taxon>Asterales</taxon>
        <taxon>Asteraceae</taxon>
        <taxon>Carduoideae</taxon>
        <taxon>Cardueae</taxon>
        <taxon>Centaureinae</taxon>
        <taxon>Centaurea</taxon>
    </lineage>
</organism>
<dbReference type="AlphaFoldDB" id="A0AA38SM15"/>
<dbReference type="PANTHER" id="PTHR34130">
    <property type="entry name" value="OS08G0243800 PROTEIN"/>
    <property type="match status" value="1"/>
</dbReference>
<gene>
    <name evidence="2" type="ORF">OSB04_un001293</name>
</gene>
<proteinExistence type="predicted"/>
<evidence type="ECO:0000256" key="1">
    <source>
        <dbReference type="SAM" id="MobiDB-lite"/>
    </source>
</evidence>
<accession>A0AA38SM15</accession>
<dbReference type="Proteomes" id="UP001172457">
    <property type="component" value="Unassembled WGS sequence"/>
</dbReference>
<feature type="region of interest" description="Disordered" evidence="1">
    <location>
        <begin position="186"/>
        <end position="214"/>
    </location>
</feature>